<feature type="domain" description="RES" evidence="1">
    <location>
        <begin position="26"/>
        <end position="158"/>
    </location>
</feature>
<organism evidence="2 3">
    <name type="scientific">Deinococcus arcticus</name>
    <dbReference type="NCBI Taxonomy" id="2136176"/>
    <lineage>
        <taxon>Bacteria</taxon>
        <taxon>Thermotogati</taxon>
        <taxon>Deinococcota</taxon>
        <taxon>Deinococci</taxon>
        <taxon>Deinococcales</taxon>
        <taxon>Deinococcaceae</taxon>
        <taxon>Deinococcus</taxon>
    </lineage>
</organism>
<reference evidence="2 3" key="1">
    <citation type="submission" date="2018-03" db="EMBL/GenBank/DDBJ databases">
        <title>Draft genome of Deinococcus sp. OD32.</title>
        <authorList>
            <person name="Wang X.-P."/>
            <person name="Du Z.-J."/>
        </authorList>
    </citation>
    <scope>NUCLEOTIDE SEQUENCE [LARGE SCALE GENOMIC DNA]</scope>
    <source>
        <strain evidence="2 3">OD32</strain>
    </source>
</reference>
<evidence type="ECO:0000313" key="2">
    <source>
        <dbReference type="EMBL" id="PTA66724.1"/>
    </source>
</evidence>
<dbReference type="Pfam" id="PF08808">
    <property type="entry name" value="RES"/>
    <property type="match status" value="1"/>
</dbReference>
<dbReference type="RefSeq" id="WP_107139237.1">
    <property type="nucleotide sequence ID" value="NZ_PYSV01000021.1"/>
</dbReference>
<protein>
    <submittedName>
        <fullName evidence="2">RES domain-containing protein</fullName>
    </submittedName>
</protein>
<dbReference type="AlphaFoldDB" id="A0A2T3W4K8"/>
<sequence length="180" mass="19282">MTLTLHRVSKLQYATQPLLTDHGFGAAKFGGRWNSADRALEFDRRIIYASDTLGQALLEVIVQVGSGALHRVPHGHVTLAVDPDAIAELPASALPPNWNDPPLSPATQIIGDEWYDLGSSPVLRVPSVILPLTVYGPGQANYLINAGHPNIRTAVQLVILSFYSKRPSSAAPSCVPVFAA</sequence>
<keyword evidence="3" id="KW-1185">Reference proteome</keyword>
<gene>
    <name evidence="2" type="ORF">C8263_16510</name>
</gene>
<proteinExistence type="predicted"/>
<name>A0A2T3W4K8_9DEIO</name>
<dbReference type="Proteomes" id="UP000240317">
    <property type="component" value="Unassembled WGS sequence"/>
</dbReference>
<dbReference type="SMART" id="SM00953">
    <property type="entry name" value="RES"/>
    <property type="match status" value="1"/>
</dbReference>
<dbReference type="InterPro" id="IPR014914">
    <property type="entry name" value="RES_dom"/>
</dbReference>
<evidence type="ECO:0000259" key="1">
    <source>
        <dbReference type="SMART" id="SM00953"/>
    </source>
</evidence>
<accession>A0A2T3W4K8</accession>
<dbReference type="EMBL" id="PYSV01000021">
    <property type="protein sequence ID" value="PTA66724.1"/>
    <property type="molecule type" value="Genomic_DNA"/>
</dbReference>
<evidence type="ECO:0000313" key="3">
    <source>
        <dbReference type="Proteomes" id="UP000240317"/>
    </source>
</evidence>
<comment type="caution">
    <text evidence="2">The sequence shown here is derived from an EMBL/GenBank/DDBJ whole genome shotgun (WGS) entry which is preliminary data.</text>
</comment>
<dbReference type="OrthoDB" id="9789501at2"/>